<geneLocation type="plasmid" evidence="2">
    <name>unnamed1</name>
</geneLocation>
<dbReference type="EMBL" id="CP165645">
    <property type="protein sequence ID" value="XDU67858.1"/>
    <property type="molecule type" value="Genomic_DNA"/>
</dbReference>
<sequence length="449" mass="48367">MTTTGVSLGTSLGKSPRVTNIGFNQEDRDKQGVTRNTVVGNVEIGKASGNPINRDVTKANEVTKDEHHSTNVNVESQTIEYATNPDKLKEDLNKAKDEIKDVTKALDNSIHDPGDDNRNFFGQLRETRLSETVENIAGERLKVAQTRKEIASAFEEAYSDLGYKNVRVIFTTPEHASQLIDENGKPKAGTAYINKKTGEKTIFINENAEENQTKTGLIGVIAEEGSHIINGVEGRQIETGTEEKGLESTGRATNEYFQEKYKDDADKLIIHKSDGIDYSGVDFGENVGDKIKVYYAFGTLEAGYLIVGKFTAIVGYAVGDKGAPQYFITFSGGGGLGLGTGGSVGGGFTYLENKNDAKELEGKGNSVGLNFTGTIGASVSAEFPDDVSMAGISASGGTGGGAAASVTYQRGRTYIGTDLQKLFNRFPFIPKGIKNKLSTEFRKAKEERK</sequence>
<keyword evidence="2" id="KW-0614">Plasmid</keyword>
<feature type="region of interest" description="Disordered" evidence="1">
    <location>
        <begin position="1"/>
        <end position="30"/>
    </location>
</feature>
<accession>A0AB39VLY5</accession>
<feature type="compositionally biased region" description="Low complexity" evidence="1">
    <location>
        <begin position="1"/>
        <end position="13"/>
    </location>
</feature>
<name>A0AB39VLY5_9FUSO</name>
<dbReference type="KEGG" id="lrug:AB8B22_10915"/>
<proteinExistence type="predicted"/>
<protein>
    <submittedName>
        <fullName evidence="2">Uncharacterized protein</fullName>
    </submittedName>
</protein>
<evidence type="ECO:0000313" key="2">
    <source>
        <dbReference type="EMBL" id="XDU67858.1"/>
    </source>
</evidence>
<organism evidence="2">
    <name type="scientific">Leptotrichia rugosa</name>
    <dbReference type="NCBI Taxonomy" id="3239302"/>
    <lineage>
        <taxon>Bacteria</taxon>
        <taxon>Fusobacteriati</taxon>
        <taxon>Fusobacteriota</taxon>
        <taxon>Fusobacteriia</taxon>
        <taxon>Fusobacteriales</taxon>
        <taxon>Leptotrichiaceae</taxon>
        <taxon>Leptotrichia</taxon>
    </lineage>
</organism>
<dbReference type="AlphaFoldDB" id="A0AB39VLY5"/>
<gene>
    <name evidence="2" type="ORF">AB8B22_10915</name>
</gene>
<dbReference type="RefSeq" id="WP_369711971.1">
    <property type="nucleotide sequence ID" value="NZ_CP165645.1"/>
</dbReference>
<reference evidence="2" key="1">
    <citation type="submission" date="2024-07" db="EMBL/GenBank/DDBJ databases">
        <authorList>
            <person name="Li X.-J."/>
            <person name="Wang X."/>
        </authorList>
    </citation>
    <scope>NUCLEOTIDE SEQUENCE</scope>
    <source>
        <strain evidence="2">HSP-334</strain>
        <plasmid evidence="2">unnamed1</plasmid>
    </source>
</reference>
<evidence type="ECO:0000256" key="1">
    <source>
        <dbReference type="SAM" id="MobiDB-lite"/>
    </source>
</evidence>